<evidence type="ECO:0000313" key="5">
    <source>
        <dbReference type="EMBL" id="KAK7742585.1"/>
    </source>
</evidence>
<dbReference type="PANTHER" id="PTHR28620">
    <property type="entry name" value="CENTROMERE PROTEIN V"/>
    <property type="match status" value="1"/>
</dbReference>
<keyword evidence="6" id="KW-1185">Reference proteome</keyword>
<name>A0ABR1PPY6_DIAER</name>
<dbReference type="Proteomes" id="UP001430848">
    <property type="component" value="Unassembled WGS sequence"/>
</dbReference>
<dbReference type="SUPFAM" id="SSF51316">
    <property type="entry name" value="Mss4-like"/>
    <property type="match status" value="1"/>
</dbReference>
<comment type="similarity">
    <text evidence="1">Belongs to the Gfa family.</text>
</comment>
<dbReference type="PANTHER" id="PTHR28620:SF1">
    <property type="entry name" value="CENP-V_GFA DOMAIN-CONTAINING PROTEIN"/>
    <property type="match status" value="1"/>
</dbReference>
<protein>
    <recommendedName>
        <fullName evidence="4">CENP-V/GFA domain-containing protein</fullName>
    </recommendedName>
</protein>
<comment type="caution">
    <text evidence="5">The sequence shown here is derived from an EMBL/GenBank/DDBJ whole genome shotgun (WGS) entry which is preliminary data.</text>
</comment>
<evidence type="ECO:0000259" key="4">
    <source>
        <dbReference type="PROSITE" id="PS51891"/>
    </source>
</evidence>
<dbReference type="InterPro" id="IPR052355">
    <property type="entry name" value="CENP-V-like"/>
</dbReference>
<dbReference type="PROSITE" id="PS51891">
    <property type="entry name" value="CENP_V_GFA"/>
    <property type="match status" value="1"/>
</dbReference>
<dbReference type="Pfam" id="PF04828">
    <property type="entry name" value="GFA"/>
    <property type="match status" value="1"/>
</dbReference>
<dbReference type="InterPro" id="IPR011057">
    <property type="entry name" value="Mss4-like_sf"/>
</dbReference>
<organism evidence="5 6">
    <name type="scientific">Diaporthe eres</name>
    <name type="common">Phomopsis oblonga</name>
    <dbReference type="NCBI Taxonomy" id="83184"/>
    <lineage>
        <taxon>Eukaryota</taxon>
        <taxon>Fungi</taxon>
        <taxon>Dikarya</taxon>
        <taxon>Ascomycota</taxon>
        <taxon>Pezizomycotina</taxon>
        <taxon>Sordariomycetes</taxon>
        <taxon>Sordariomycetidae</taxon>
        <taxon>Diaporthales</taxon>
        <taxon>Diaporthaceae</taxon>
        <taxon>Diaporthe</taxon>
        <taxon>Diaporthe eres species complex</taxon>
    </lineage>
</organism>
<dbReference type="InterPro" id="IPR006913">
    <property type="entry name" value="CENP-V/GFA"/>
</dbReference>
<proteinExistence type="inferred from homology"/>
<feature type="domain" description="CENP-V/GFA" evidence="4">
    <location>
        <begin position="17"/>
        <end position="148"/>
    </location>
</feature>
<evidence type="ECO:0000313" key="6">
    <source>
        <dbReference type="Proteomes" id="UP001430848"/>
    </source>
</evidence>
<accession>A0ABR1PPY6</accession>
<gene>
    <name evidence="5" type="ORF">SLS63_000149</name>
</gene>
<evidence type="ECO:0000256" key="1">
    <source>
        <dbReference type="ARBA" id="ARBA00005495"/>
    </source>
</evidence>
<keyword evidence="3" id="KW-0862">Zinc</keyword>
<sequence length="154" mass="16993">MPPSPPFPPPNGKYSDHNANCHCGAVKFTFSISPPLEEYPVVVCNCSICQRNGYLLVYPIKENLKLEDGSEVAMGSYRFGNKNVKHNFCKECGSSVFFEVSSPPKEAQLKAEAKGEKLPVIMGVNLRMVTGLEVDKLIIKKIDGEGREPKYAVL</sequence>
<keyword evidence="2" id="KW-0479">Metal-binding</keyword>
<evidence type="ECO:0000256" key="2">
    <source>
        <dbReference type="ARBA" id="ARBA00022723"/>
    </source>
</evidence>
<dbReference type="EMBL" id="JAKNSF020000001">
    <property type="protein sequence ID" value="KAK7742585.1"/>
    <property type="molecule type" value="Genomic_DNA"/>
</dbReference>
<evidence type="ECO:0000256" key="3">
    <source>
        <dbReference type="ARBA" id="ARBA00022833"/>
    </source>
</evidence>
<reference evidence="5 6" key="1">
    <citation type="submission" date="2024-02" db="EMBL/GenBank/DDBJ databases">
        <title>De novo assembly and annotation of 12 fungi associated with fruit tree decline syndrome in Ontario, Canada.</title>
        <authorList>
            <person name="Sulman M."/>
            <person name="Ellouze W."/>
            <person name="Ilyukhin E."/>
        </authorList>
    </citation>
    <scope>NUCLEOTIDE SEQUENCE [LARGE SCALE GENOMIC DNA]</scope>
    <source>
        <strain evidence="5 6">M169</strain>
    </source>
</reference>
<dbReference type="Gene3D" id="2.170.150.70">
    <property type="match status" value="1"/>
</dbReference>